<keyword evidence="1" id="KW-0812">Transmembrane</keyword>
<proteinExistence type="predicted"/>
<feature type="transmembrane region" description="Helical" evidence="1">
    <location>
        <begin position="95"/>
        <end position="115"/>
    </location>
</feature>
<accession>A0A7G8Q2L4</accession>
<dbReference type="AlphaFoldDB" id="A0A7G8Q2L4"/>
<dbReference type="Pfam" id="PF11188">
    <property type="entry name" value="DUF2975"/>
    <property type="match status" value="1"/>
</dbReference>
<dbReference type="EMBL" id="CP060412">
    <property type="protein sequence ID" value="QNK01022.1"/>
    <property type="molecule type" value="Genomic_DNA"/>
</dbReference>
<keyword evidence="3" id="KW-1185">Reference proteome</keyword>
<keyword evidence="1" id="KW-0472">Membrane</keyword>
<reference evidence="2 3" key="1">
    <citation type="submission" date="2020-08" db="EMBL/GenBank/DDBJ databases">
        <title>Dyella sp. G9 isolated from forest soil.</title>
        <authorList>
            <person name="Fu J."/>
            <person name="Qiu L."/>
        </authorList>
    </citation>
    <scope>NUCLEOTIDE SEQUENCE [LARGE SCALE GENOMIC DNA]</scope>
    <source>
        <strain evidence="2 3">G9</strain>
    </source>
</reference>
<protein>
    <submittedName>
        <fullName evidence="2">DUF2975 domain-containing protein</fullName>
    </submittedName>
</protein>
<evidence type="ECO:0000313" key="2">
    <source>
        <dbReference type="EMBL" id="QNK01022.1"/>
    </source>
</evidence>
<feature type="transmembrane region" description="Helical" evidence="1">
    <location>
        <begin position="135"/>
        <end position="152"/>
    </location>
</feature>
<name>A0A7G8Q2L4_9GAMM</name>
<dbReference type="RefSeq" id="WP_187056486.1">
    <property type="nucleotide sequence ID" value="NZ_CP060412.1"/>
</dbReference>
<keyword evidence="1" id="KW-1133">Transmembrane helix</keyword>
<feature type="transmembrane region" description="Helical" evidence="1">
    <location>
        <begin position="52"/>
        <end position="75"/>
    </location>
</feature>
<dbReference type="KEGG" id="dtl:H8F01_18430"/>
<dbReference type="PROSITE" id="PS51257">
    <property type="entry name" value="PROKAR_LIPOPROTEIN"/>
    <property type="match status" value="1"/>
</dbReference>
<evidence type="ECO:0000256" key="1">
    <source>
        <dbReference type="SAM" id="Phobius"/>
    </source>
</evidence>
<dbReference type="InterPro" id="IPR021354">
    <property type="entry name" value="DUF2975"/>
</dbReference>
<dbReference type="Proteomes" id="UP000515873">
    <property type="component" value="Chromosome"/>
</dbReference>
<organism evidence="2 3">
    <name type="scientific">Dyella telluris</name>
    <dbReference type="NCBI Taxonomy" id="2763498"/>
    <lineage>
        <taxon>Bacteria</taxon>
        <taxon>Pseudomonadati</taxon>
        <taxon>Pseudomonadota</taxon>
        <taxon>Gammaproteobacteria</taxon>
        <taxon>Lysobacterales</taxon>
        <taxon>Rhodanobacteraceae</taxon>
        <taxon>Dyella</taxon>
    </lineage>
</organism>
<gene>
    <name evidence="2" type="ORF">H8F01_18430</name>
</gene>
<sequence>MRLTRAARRLALACWLAAVACLVTTAAGIWGKGNGGDGVAALLSTGGLPHAWAALMAAVLALVTSAALAELARMLGRVRPDALFSSAATKHFRRFAGLLMLAAVLRVVLPAAARLWLASQSGAHSASLEFNGDDLLSLLPAAVFFFVARLFDEAARLEDDQRSIV</sequence>
<evidence type="ECO:0000313" key="3">
    <source>
        <dbReference type="Proteomes" id="UP000515873"/>
    </source>
</evidence>